<dbReference type="Pfam" id="PF02816">
    <property type="entry name" value="Alpha_kinase"/>
    <property type="match status" value="1"/>
</dbReference>
<dbReference type="PROSITE" id="PS51158">
    <property type="entry name" value="ALPHA_KINASE"/>
    <property type="match status" value="1"/>
</dbReference>
<dbReference type="InterPro" id="IPR004166">
    <property type="entry name" value="a-kinase_dom"/>
</dbReference>
<dbReference type="GO" id="GO:0005730">
    <property type="term" value="C:nucleolus"/>
    <property type="evidence" value="ECO:0007669"/>
    <property type="project" value="TreeGrafter"/>
</dbReference>
<feature type="compositionally biased region" description="Acidic residues" evidence="5">
    <location>
        <begin position="39"/>
        <end position="48"/>
    </location>
</feature>
<dbReference type="Proteomes" id="UP000266196">
    <property type="component" value="Unassembled WGS sequence"/>
</dbReference>
<dbReference type="GO" id="GO:0030688">
    <property type="term" value="C:preribosome, small subunit precursor"/>
    <property type="evidence" value="ECO:0007669"/>
    <property type="project" value="TreeGrafter"/>
</dbReference>
<accession>A0A397FE28</accession>
<reference evidence="9 10" key="1">
    <citation type="submission" date="2018-08" db="EMBL/GenBank/DDBJ databases">
        <title>Aphanomyces genome sequencing and annotation.</title>
        <authorList>
            <person name="Minardi D."/>
            <person name="Oidtmann B."/>
            <person name="Van Der Giezen M."/>
            <person name="Studholme D.J."/>
        </authorList>
    </citation>
    <scope>NUCLEOTIDE SEQUENCE [LARGE SCALE GENOMIC DNA]</scope>
    <source>
        <strain evidence="8 9">197901</strain>
        <strain evidence="7 10">Si</strain>
    </source>
</reference>
<dbReference type="GO" id="GO:0005524">
    <property type="term" value="F:ATP binding"/>
    <property type="evidence" value="ECO:0007669"/>
    <property type="project" value="InterPro"/>
</dbReference>
<dbReference type="PANTHER" id="PTHR12821:SF0">
    <property type="entry name" value="BYSTIN"/>
    <property type="match status" value="1"/>
</dbReference>
<name>A0A397FE28_APHAT</name>
<evidence type="ECO:0000313" key="10">
    <source>
        <dbReference type="Proteomes" id="UP000283543"/>
    </source>
</evidence>
<dbReference type="InterPro" id="IPR011009">
    <property type="entry name" value="Kinase-like_dom_sf"/>
</dbReference>
<dbReference type="SUPFAM" id="SSF56112">
    <property type="entry name" value="Protein kinase-like (PK-like)"/>
    <property type="match status" value="1"/>
</dbReference>
<dbReference type="Pfam" id="PF05291">
    <property type="entry name" value="Bystin"/>
    <property type="match status" value="1"/>
</dbReference>
<keyword evidence="2" id="KW-0723">Serine/threonine-protein kinase</keyword>
<dbReference type="VEuPathDB" id="FungiDB:H257_01817"/>
<dbReference type="Gene3D" id="3.20.200.10">
    <property type="entry name" value="MHCK/EF2 kinase"/>
    <property type="match status" value="1"/>
</dbReference>
<feature type="compositionally biased region" description="Acidic residues" evidence="5">
    <location>
        <begin position="97"/>
        <end position="117"/>
    </location>
</feature>
<dbReference type="EMBL" id="QUTB01005044">
    <property type="protein sequence ID" value="RHY58035.1"/>
    <property type="molecule type" value="Genomic_DNA"/>
</dbReference>
<keyword evidence="4" id="KW-0418">Kinase</keyword>
<comment type="similarity">
    <text evidence="1">Belongs to the bystin family.</text>
</comment>
<sequence>MPKEKKAGGKSKRACALEKQLAFDAKPKYKNKANKGGGDSDDSDDEGDAYVPRKLTSKTLAMAREQQAEEAELLFRKQQSKAGSSAPQARVANLAIDSDDSDDDDDDGGFNDMVDDDDDELVRLQDGYVEDVEICEEDEQVLANFLMGAPERRNLADIIMSKIHEKEARDNGDEDESMSQVGATSGQTFDPKIIEVYTGVGKILQRYTSGKLPKAFKIIPSLSYWEDILWMTQPDKWSPHAMRAATRLFASNLNPKMAQRFFNIFLLEHCRQDIRDNKRLNFHLYMALKKALYKPQAFYKGIILPLCESQNCSIREAVIIGSTLAKVSVPVIHSAATLMKLAEMPYSGANSVFIKILLNKKYSLPTRVIGALATHFESFVDDSREMPVLWHQALLAFVERYKNDITKEHRELFKVLFKTHPFRAQRISGQRTAESHKQPGKMNTVDATSSIVVADKRTGNKDALLLQQAGDTEVAQPTLPLSVHVIPPGTLVESSKSMDDTMVWSTCTPTEVPPQNATIVENTEQNILSRISMLSILREQGFIDEDEFHRRKKAIIDELHAPASSSRPYFHNATGMPLIIPHAPNFQGFDAEEAIRHTFNYDTRRWETSKVKNLPSSHLDYHLLLLIVRAHHYPTLHAFQVCVVLDETPFAKGSLRLVYHMHHDSADDGDKSSSYVAKLAIDPDEDPQTYFRDIELQAHCGHYADLYNAHAPPKRVHFIPAWVLELTQRHGALCAVERYIPGNYRKHNNNFGSVSDEDRNTPQAFSHFTYEASHHELLAVDIQGVGDMYTDPQIHTLNRGDFGKGNLGVLGFKKFLATHRCNPICAYLKLPPVNPKANANVGTVPVQRLMASDKIQDAPFESKHYYEQAPLLQKYVAQCRDDEVKLRRTSTHGERGCLFCQCSIQ</sequence>
<evidence type="ECO:0000256" key="1">
    <source>
        <dbReference type="ARBA" id="ARBA00007114"/>
    </source>
</evidence>
<evidence type="ECO:0000313" key="8">
    <source>
        <dbReference type="EMBL" id="RHZ26694.1"/>
    </source>
</evidence>
<dbReference type="GO" id="GO:0006364">
    <property type="term" value="P:rRNA processing"/>
    <property type="evidence" value="ECO:0007669"/>
    <property type="project" value="TreeGrafter"/>
</dbReference>
<dbReference type="InterPro" id="IPR007955">
    <property type="entry name" value="Bystin"/>
</dbReference>
<proteinExistence type="inferred from homology"/>
<feature type="region of interest" description="Disordered" evidence="5">
    <location>
        <begin position="95"/>
        <end position="117"/>
    </location>
</feature>
<organism evidence="8 9">
    <name type="scientific">Aphanomyces astaci</name>
    <name type="common">Crayfish plague agent</name>
    <dbReference type="NCBI Taxonomy" id="112090"/>
    <lineage>
        <taxon>Eukaryota</taxon>
        <taxon>Sar</taxon>
        <taxon>Stramenopiles</taxon>
        <taxon>Oomycota</taxon>
        <taxon>Saprolegniomycetes</taxon>
        <taxon>Saprolegniales</taxon>
        <taxon>Verrucalvaceae</taxon>
        <taxon>Aphanomyces</taxon>
    </lineage>
</organism>
<dbReference type="GO" id="GO:0030515">
    <property type="term" value="F:snoRNA binding"/>
    <property type="evidence" value="ECO:0007669"/>
    <property type="project" value="TreeGrafter"/>
</dbReference>
<feature type="domain" description="Alpha-type protein kinase" evidence="6">
    <location>
        <begin position="598"/>
        <end position="833"/>
    </location>
</feature>
<evidence type="ECO:0000256" key="4">
    <source>
        <dbReference type="ARBA" id="ARBA00022777"/>
    </source>
</evidence>
<gene>
    <name evidence="8" type="ORF">DYB31_003484</name>
    <name evidence="7" type="ORF">DYB34_000185</name>
</gene>
<evidence type="ECO:0000313" key="7">
    <source>
        <dbReference type="EMBL" id="RHY58035.1"/>
    </source>
</evidence>
<dbReference type="VEuPathDB" id="FungiDB:H257_01815"/>
<evidence type="ECO:0000256" key="3">
    <source>
        <dbReference type="ARBA" id="ARBA00022679"/>
    </source>
</evidence>
<dbReference type="Gene3D" id="3.30.200.20">
    <property type="entry name" value="Phosphorylase Kinase, domain 1"/>
    <property type="match status" value="1"/>
</dbReference>
<evidence type="ECO:0000259" key="6">
    <source>
        <dbReference type="PROSITE" id="PS51158"/>
    </source>
</evidence>
<evidence type="ECO:0000256" key="2">
    <source>
        <dbReference type="ARBA" id="ARBA00022527"/>
    </source>
</evidence>
<dbReference type="GO" id="GO:0005737">
    <property type="term" value="C:cytoplasm"/>
    <property type="evidence" value="ECO:0007669"/>
    <property type="project" value="TreeGrafter"/>
</dbReference>
<dbReference type="EMBL" id="QUTE01008024">
    <property type="protein sequence ID" value="RHZ26694.1"/>
    <property type="molecule type" value="Genomic_DNA"/>
</dbReference>
<dbReference type="PANTHER" id="PTHR12821">
    <property type="entry name" value="BYSTIN"/>
    <property type="match status" value="1"/>
</dbReference>
<dbReference type="Proteomes" id="UP000283543">
    <property type="component" value="Unassembled WGS sequence"/>
</dbReference>
<dbReference type="AlphaFoldDB" id="A0A397FE28"/>
<keyword evidence="3" id="KW-0808">Transferase</keyword>
<comment type="caution">
    <text evidence="8">The sequence shown here is derived from an EMBL/GenBank/DDBJ whole genome shotgun (WGS) entry which is preliminary data.</text>
</comment>
<evidence type="ECO:0000313" key="9">
    <source>
        <dbReference type="Proteomes" id="UP000266196"/>
    </source>
</evidence>
<feature type="region of interest" description="Disordered" evidence="5">
    <location>
        <begin position="26"/>
        <end position="54"/>
    </location>
</feature>
<dbReference type="GO" id="GO:0004674">
    <property type="term" value="F:protein serine/threonine kinase activity"/>
    <property type="evidence" value="ECO:0007669"/>
    <property type="project" value="UniProtKB-KW"/>
</dbReference>
<protein>
    <recommendedName>
        <fullName evidence="6">Alpha-type protein kinase domain-containing protein</fullName>
    </recommendedName>
</protein>
<evidence type="ECO:0000256" key="5">
    <source>
        <dbReference type="SAM" id="MobiDB-lite"/>
    </source>
</evidence>
<dbReference type="CDD" id="cd16968">
    <property type="entry name" value="Alpha_kinase_MHCK_like"/>
    <property type="match status" value="1"/>
</dbReference>
<dbReference type="SMART" id="SM00811">
    <property type="entry name" value="Alpha_kinase"/>
    <property type="match status" value="1"/>
</dbReference>